<sequence>MEVQAEMQPSSSIRQMGYTSSKGVDLASAKRLLPVSNFYNANVAFALGRLQSNNSGSSNCNY</sequence>
<evidence type="ECO:0000313" key="2">
    <source>
        <dbReference type="Proteomes" id="UP000823674"/>
    </source>
</evidence>
<dbReference type="Proteomes" id="UP000823674">
    <property type="component" value="Chromosome A09"/>
</dbReference>
<name>A0ABQ7LIQ4_BRACM</name>
<accession>A0ABQ7LIQ4</accession>
<dbReference type="EMBL" id="JADBGQ010000008">
    <property type="protein sequence ID" value="KAG5386445.1"/>
    <property type="molecule type" value="Genomic_DNA"/>
</dbReference>
<proteinExistence type="predicted"/>
<keyword evidence="2" id="KW-1185">Reference proteome</keyword>
<gene>
    <name evidence="1" type="primary">A09g517570.1_BraROA</name>
    <name evidence="1" type="ORF">IGI04_037915</name>
</gene>
<comment type="caution">
    <text evidence="1">The sequence shown here is derived from an EMBL/GenBank/DDBJ whole genome shotgun (WGS) entry which is preliminary data.</text>
</comment>
<organism evidence="1 2">
    <name type="scientific">Brassica rapa subsp. trilocularis</name>
    <dbReference type="NCBI Taxonomy" id="1813537"/>
    <lineage>
        <taxon>Eukaryota</taxon>
        <taxon>Viridiplantae</taxon>
        <taxon>Streptophyta</taxon>
        <taxon>Embryophyta</taxon>
        <taxon>Tracheophyta</taxon>
        <taxon>Spermatophyta</taxon>
        <taxon>Magnoliopsida</taxon>
        <taxon>eudicotyledons</taxon>
        <taxon>Gunneridae</taxon>
        <taxon>Pentapetalae</taxon>
        <taxon>rosids</taxon>
        <taxon>malvids</taxon>
        <taxon>Brassicales</taxon>
        <taxon>Brassicaceae</taxon>
        <taxon>Brassiceae</taxon>
        <taxon>Brassica</taxon>
    </lineage>
</organism>
<protein>
    <submittedName>
        <fullName evidence="1">Uncharacterized protein</fullName>
    </submittedName>
</protein>
<evidence type="ECO:0000313" key="1">
    <source>
        <dbReference type="EMBL" id="KAG5386445.1"/>
    </source>
</evidence>
<reference evidence="1 2" key="1">
    <citation type="submission" date="2021-03" db="EMBL/GenBank/DDBJ databases">
        <authorList>
            <person name="King G.J."/>
            <person name="Bancroft I."/>
            <person name="Baten A."/>
            <person name="Bloomfield J."/>
            <person name="Borpatragohain P."/>
            <person name="He Z."/>
            <person name="Irish N."/>
            <person name="Irwin J."/>
            <person name="Liu K."/>
            <person name="Mauleon R.P."/>
            <person name="Moore J."/>
            <person name="Morris R."/>
            <person name="Ostergaard L."/>
            <person name="Wang B."/>
            <person name="Wells R."/>
        </authorList>
    </citation>
    <scope>NUCLEOTIDE SEQUENCE [LARGE SCALE GENOMIC DNA]</scope>
    <source>
        <strain evidence="1">R-o-18</strain>
        <tissue evidence="1">Leaf</tissue>
    </source>
</reference>